<protein>
    <submittedName>
        <fullName evidence="1">Uncharacterized protein</fullName>
    </submittedName>
</protein>
<evidence type="ECO:0000313" key="1">
    <source>
        <dbReference type="EMBL" id="URD88810.1"/>
    </source>
</evidence>
<dbReference type="Gene3D" id="1.10.1670.40">
    <property type="match status" value="1"/>
</dbReference>
<reference evidence="1" key="1">
    <citation type="submission" date="2022-05" db="EMBL/GenBank/DDBJ databases">
        <title>The Musa troglodytarum L. genome provides insights into the mechanism of non-climacteric behaviour and enrichment of carotenoids.</title>
        <authorList>
            <person name="Wang J."/>
        </authorList>
    </citation>
    <scope>NUCLEOTIDE SEQUENCE</scope>
    <source>
        <tissue evidence="1">Leaf</tissue>
    </source>
</reference>
<dbReference type="OrthoDB" id="1936515at2759"/>
<proteinExistence type="predicted"/>
<keyword evidence="2" id="KW-1185">Reference proteome</keyword>
<dbReference type="AlphaFoldDB" id="A0A9E7F2V9"/>
<dbReference type="EMBL" id="CP097504">
    <property type="protein sequence ID" value="URD88810.1"/>
    <property type="molecule type" value="Genomic_DNA"/>
</dbReference>
<organism evidence="1 2">
    <name type="scientific">Musa troglodytarum</name>
    <name type="common">fe'i banana</name>
    <dbReference type="NCBI Taxonomy" id="320322"/>
    <lineage>
        <taxon>Eukaryota</taxon>
        <taxon>Viridiplantae</taxon>
        <taxon>Streptophyta</taxon>
        <taxon>Embryophyta</taxon>
        <taxon>Tracheophyta</taxon>
        <taxon>Spermatophyta</taxon>
        <taxon>Magnoliopsida</taxon>
        <taxon>Liliopsida</taxon>
        <taxon>Zingiberales</taxon>
        <taxon>Musaceae</taxon>
        <taxon>Musa</taxon>
    </lineage>
</organism>
<name>A0A9E7F2V9_9LILI</name>
<feature type="non-terminal residue" evidence="1">
    <location>
        <position position="221"/>
    </location>
</feature>
<evidence type="ECO:0000313" key="2">
    <source>
        <dbReference type="Proteomes" id="UP001055439"/>
    </source>
</evidence>
<sequence length="221" mass="24956">MQQTGDRWRSYRSVGCWTMWRLLESKGTATTASSGTEAARPPNVIGIRHVALLNAPDVRNEQLIVALHFLNGLSSHSKSYVVPAFWCVLVIHCKGILKHLVLLRDFIESDCFAILDVHGKINLGKQDLWALLAGSSSSCGFSIQKSFQEHMMMHLHGVENTGYTQANRSISKLSDWSVLRNSTFYSILQTPPVMSLREDLYIGPIINLRWMRPETDLIPFQ</sequence>
<gene>
    <name evidence="1" type="ORF">MUK42_28788</name>
</gene>
<dbReference type="Proteomes" id="UP001055439">
    <property type="component" value="Chromosome 2"/>
</dbReference>
<accession>A0A9E7F2V9</accession>